<reference evidence="3" key="1">
    <citation type="submission" date="2019-01" db="EMBL/GenBank/DDBJ databases">
        <authorList>
            <consortium name="Genoscope - CEA"/>
            <person name="William W."/>
        </authorList>
    </citation>
    <scope>NUCLEOTIDE SEQUENCE</scope>
    <source>
        <strain evidence="3">CR-1</strain>
    </source>
</reference>
<keyword evidence="1" id="KW-0460">Magnesium</keyword>
<dbReference type="SMART" id="SM00852">
    <property type="entry name" value="MoCF_biosynth"/>
    <property type="match status" value="1"/>
</dbReference>
<comment type="pathway">
    <text evidence="1">Cofactor biosynthesis; molybdopterin biosynthesis.</text>
</comment>
<keyword evidence="1" id="KW-0501">Molybdenum cofactor biosynthesis</keyword>
<comment type="catalytic activity">
    <reaction evidence="1">
        <text>adenylyl-molybdopterin + molybdate = Mo-molybdopterin + AMP + H(+)</text>
        <dbReference type="Rhea" id="RHEA:35047"/>
        <dbReference type="ChEBI" id="CHEBI:15378"/>
        <dbReference type="ChEBI" id="CHEBI:36264"/>
        <dbReference type="ChEBI" id="CHEBI:62727"/>
        <dbReference type="ChEBI" id="CHEBI:71302"/>
        <dbReference type="ChEBI" id="CHEBI:456215"/>
    </reaction>
</comment>
<evidence type="ECO:0000256" key="1">
    <source>
        <dbReference type="RuleBase" id="RU365090"/>
    </source>
</evidence>
<dbReference type="InterPro" id="IPR038987">
    <property type="entry name" value="MoeA-like"/>
</dbReference>
<protein>
    <recommendedName>
        <fullName evidence="1">Molybdopterin molybdenumtransferase</fullName>
        <ecNumber evidence="1">2.10.1.1</ecNumber>
    </recommendedName>
</protein>
<dbReference type="EMBL" id="CAACVI010000012">
    <property type="protein sequence ID" value="VEN73670.1"/>
    <property type="molecule type" value="Genomic_DNA"/>
</dbReference>
<dbReference type="UniPathway" id="UPA00344"/>
<dbReference type="Pfam" id="PF00994">
    <property type="entry name" value="MoCF_biosynth"/>
    <property type="match status" value="1"/>
</dbReference>
<gene>
    <name evidence="3" type="ORF">EPICR_20137</name>
</gene>
<name>A0A484HEK9_9BACT</name>
<dbReference type="AlphaFoldDB" id="A0A484HEK9"/>
<organism evidence="3">
    <name type="scientific">uncultured Desulfobacteraceae bacterium</name>
    <dbReference type="NCBI Taxonomy" id="218296"/>
    <lineage>
        <taxon>Bacteria</taxon>
        <taxon>Pseudomonadati</taxon>
        <taxon>Thermodesulfobacteriota</taxon>
        <taxon>Desulfobacteria</taxon>
        <taxon>Desulfobacterales</taxon>
        <taxon>Desulfobacteraceae</taxon>
        <taxon>environmental samples</taxon>
    </lineage>
</organism>
<dbReference type="CDD" id="cd03522">
    <property type="entry name" value="MoeA_like"/>
    <property type="match status" value="1"/>
</dbReference>
<dbReference type="GO" id="GO:0005829">
    <property type="term" value="C:cytosol"/>
    <property type="evidence" value="ECO:0007669"/>
    <property type="project" value="TreeGrafter"/>
</dbReference>
<dbReference type="InterPro" id="IPR001453">
    <property type="entry name" value="MoaB/Mog_dom"/>
</dbReference>
<keyword evidence="1" id="KW-0808">Transferase</keyword>
<keyword evidence="1" id="KW-0500">Molybdenum</keyword>
<feature type="domain" description="MoaB/Mog" evidence="2">
    <location>
        <begin position="184"/>
        <end position="316"/>
    </location>
</feature>
<dbReference type="GO" id="GO:0006777">
    <property type="term" value="P:Mo-molybdopterin cofactor biosynthetic process"/>
    <property type="evidence" value="ECO:0007669"/>
    <property type="project" value="UniProtKB-UniRule"/>
</dbReference>
<dbReference type="PANTHER" id="PTHR10192:SF28">
    <property type="entry name" value="MOLYBDOPTERIN MOLYBDENUMTRANSFERASE"/>
    <property type="match status" value="1"/>
</dbReference>
<dbReference type="InterPro" id="IPR036425">
    <property type="entry name" value="MoaB/Mog-like_dom_sf"/>
</dbReference>
<dbReference type="EC" id="2.10.1.1" evidence="1"/>
<dbReference type="PANTHER" id="PTHR10192">
    <property type="entry name" value="MOLYBDOPTERIN BIOSYNTHESIS PROTEIN"/>
    <property type="match status" value="1"/>
</dbReference>
<dbReference type="SUPFAM" id="SSF53218">
    <property type="entry name" value="Molybdenum cofactor biosynthesis proteins"/>
    <property type="match status" value="1"/>
</dbReference>
<dbReference type="GO" id="GO:0046872">
    <property type="term" value="F:metal ion binding"/>
    <property type="evidence" value="ECO:0007669"/>
    <property type="project" value="UniProtKB-UniRule"/>
</dbReference>
<accession>A0A484HEK9</accession>
<comment type="similarity">
    <text evidence="1">Belongs to the MoeA family.</text>
</comment>
<comment type="cofactor">
    <cofactor evidence="1">
        <name>Mg(2+)</name>
        <dbReference type="ChEBI" id="CHEBI:18420"/>
    </cofactor>
</comment>
<sequence length="349" mass="38124">MTWEESKTHFMKKVKVEKALGMALAHDVTRIVPGRFKGPAFKKGHIIREEDIPELKRIGKNHIYALEVSESRIHEDAAALRICRAVSGPGLEWTEPSEGKSAMTARFPGILKVDAAGLLKINRIDDIIVSTLKTHFPCETGRTVAAARIIPLTISKKKMDRFEAVAARHHPVLRIMPYRTFKIGAVVTGTEIYNGLIYDEFDEYVKKAAASFGQDIEKKIVVPDDASAIAGAIGRLVGMGCDMIIATGGLSVDPDDVTRTGVLKAGAKLVAYGSPVIPGAMFLYARLGEIPIIGLPACVYYHRATVFNLIFPRILAGDEITKKDIAEMGHGGLCLNCETCRYPECSFGK</sequence>
<proteinExistence type="inferred from homology"/>
<keyword evidence="1" id="KW-0479">Metal-binding</keyword>
<dbReference type="GO" id="GO:0061599">
    <property type="term" value="F:molybdopterin molybdotransferase activity"/>
    <property type="evidence" value="ECO:0007669"/>
    <property type="project" value="UniProtKB-UniRule"/>
</dbReference>
<dbReference type="Gene3D" id="3.40.980.10">
    <property type="entry name" value="MoaB/Mog-like domain"/>
    <property type="match status" value="1"/>
</dbReference>
<evidence type="ECO:0000313" key="3">
    <source>
        <dbReference type="EMBL" id="VEN73670.1"/>
    </source>
</evidence>
<evidence type="ECO:0000259" key="2">
    <source>
        <dbReference type="SMART" id="SM00852"/>
    </source>
</evidence>
<comment type="function">
    <text evidence="1">Catalyzes the insertion of molybdate into adenylated molybdopterin with the concomitant release of AMP.</text>
</comment>